<comment type="caution">
    <text evidence="1">The sequence shown here is derived from an EMBL/GenBank/DDBJ whole genome shotgun (WGS) entry which is preliminary data.</text>
</comment>
<evidence type="ECO:0000313" key="1">
    <source>
        <dbReference type="EMBL" id="GIY46681.1"/>
    </source>
</evidence>
<keyword evidence="2" id="KW-1185">Reference proteome</keyword>
<gene>
    <name evidence="1" type="ORF">CDAR_456741</name>
</gene>
<reference evidence="1 2" key="1">
    <citation type="submission" date="2021-06" db="EMBL/GenBank/DDBJ databases">
        <title>Caerostris darwini draft genome.</title>
        <authorList>
            <person name="Kono N."/>
            <person name="Arakawa K."/>
        </authorList>
    </citation>
    <scope>NUCLEOTIDE SEQUENCE [LARGE SCALE GENOMIC DNA]</scope>
</reference>
<accession>A0AAV4TNJ0</accession>
<sequence length="102" mass="12224">MFWHVHPVEIPSHFSRAVCETSPPFQCYSFRQEYTLALKLGPRIFIYSSGPHYVEKLQKILNEVRSDFSGEYDCEEDFVYETIIAFYRRIDISDSFEIPRRF</sequence>
<proteinExistence type="predicted"/>
<evidence type="ECO:0000313" key="2">
    <source>
        <dbReference type="Proteomes" id="UP001054837"/>
    </source>
</evidence>
<dbReference type="AlphaFoldDB" id="A0AAV4TNJ0"/>
<protein>
    <submittedName>
        <fullName evidence="1">Uncharacterized protein</fullName>
    </submittedName>
</protein>
<name>A0AAV4TNJ0_9ARAC</name>
<dbReference type="Proteomes" id="UP001054837">
    <property type="component" value="Unassembled WGS sequence"/>
</dbReference>
<organism evidence="1 2">
    <name type="scientific">Caerostris darwini</name>
    <dbReference type="NCBI Taxonomy" id="1538125"/>
    <lineage>
        <taxon>Eukaryota</taxon>
        <taxon>Metazoa</taxon>
        <taxon>Ecdysozoa</taxon>
        <taxon>Arthropoda</taxon>
        <taxon>Chelicerata</taxon>
        <taxon>Arachnida</taxon>
        <taxon>Araneae</taxon>
        <taxon>Araneomorphae</taxon>
        <taxon>Entelegynae</taxon>
        <taxon>Araneoidea</taxon>
        <taxon>Araneidae</taxon>
        <taxon>Caerostris</taxon>
    </lineage>
</organism>
<dbReference type="EMBL" id="BPLQ01009807">
    <property type="protein sequence ID" value="GIY46681.1"/>
    <property type="molecule type" value="Genomic_DNA"/>
</dbReference>